<dbReference type="Pfam" id="PF01202">
    <property type="entry name" value="SKI"/>
    <property type="match status" value="1"/>
</dbReference>
<keyword evidence="6" id="KW-0547">Nucleotide-binding</keyword>
<evidence type="ECO:0000256" key="8">
    <source>
        <dbReference type="ARBA" id="ARBA00022840"/>
    </source>
</evidence>
<evidence type="ECO:0000313" key="11">
    <source>
        <dbReference type="EMBL" id="SVA73633.1"/>
    </source>
</evidence>
<dbReference type="GO" id="GO:0009423">
    <property type="term" value="P:chorismate biosynthetic process"/>
    <property type="evidence" value="ECO:0007669"/>
    <property type="project" value="UniProtKB-UniPathway"/>
</dbReference>
<dbReference type="GO" id="GO:0005829">
    <property type="term" value="C:cytosol"/>
    <property type="evidence" value="ECO:0007669"/>
    <property type="project" value="TreeGrafter"/>
</dbReference>
<keyword evidence="9" id="KW-0057">Aromatic amino acid biosynthesis</keyword>
<dbReference type="GO" id="GO:0005524">
    <property type="term" value="F:ATP binding"/>
    <property type="evidence" value="ECO:0007669"/>
    <property type="project" value="UniProtKB-KW"/>
</dbReference>
<evidence type="ECO:0000256" key="6">
    <source>
        <dbReference type="ARBA" id="ARBA00022741"/>
    </source>
</evidence>
<evidence type="ECO:0000256" key="5">
    <source>
        <dbReference type="ARBA" id="ARBA00022679"/>
    </source>
</evidence>
<dbReference type="SUPFAM" id="SSF52540">
    <property type="entry name" value="P-loop containing nucleoside triphosphate hydrolases"/>
    <property type="match status" value="1"/>
</dbReference>
<evidence type="ECO:0000256" key="9">
    <source>
        <dbReference type="ARBA" id="ARBA00023141"/>
    </source>
</evidence>
<dbReference type="InterPro" id="IPR027417">
    <property type="entry name" value="P-loop_NTPase"/>
</dbReference>
<dbReference type="PANTHER" id="PTHR21087:SF16">
    <property type="entry name" value="SHIKIMATE KINASE 1, CHLOROPLASTIC"/>
    <property type="match status" value="1"/>
</dbReference>
<dbReference type="PROSITE" id="PS01128">
    <property type="entry name" value="SHIKIMATE_KINASE"/>
    <property type="match status" value="1"/>
</dbReference>
<accession>A0A381YAW6</accession>
<evidence type="ECO:0000256" key="4">
    <source>
        <dbReference type="ARBA" id="ARBA00022605"/>
    </source>
</evidence>
<evidence type="ECO:0000256" key="1">
    <source>
        <dbReference type="ARBA" id="ARBA00004842"/>
    </source>
</evidence>
<dbReference type="EC" id="2.7.1.71" evidence="3"/>
<dbReference type="CDD" id="cd00464">
    <property type="entry name" value="SK"/>
    <property type="match status" value="1"/>
</dbReference>
<comment type="similarity">
    <text evidence="2">Belongs to the shikimate kinase family.</text>
</comment>
<dbReference type="InterPro" id="IPR000623">
    <property type="entry name" value="Shikimate_kinase/TSH1"/>
</dbReference>
<dbReference type="HAMAP" id="MF_00109">
    <property type="entry name" value="Shikimate_kinase"/>
    <property type="match status" value="1"/>
</dbReference>
<dbReference type="UniPathway" id="UPA00053">
    <property type="reaction ID" value="UER00088"/>
</dbReference>
<dbReference type="InterPro" id="IPR031322">
    <property type="entry name" value="Shikimate/glucono_kinase"/>
</dbReference>
<dbReference type="GO" id="GO:0008652">
    <property type="term" value="P:amino acid biosynthetic process"/>
    <property type="evidence" value="ECO:0007669"/>
    <property type="project" value="UniProtKB-KW"/>
</dbReference>
<proteinExistence type="inferred from homology"/>
<dbReference type="PANTHER" id="PTHR21087">
    <property type="entry name" value="SHIKIMATE KINASE"/>
    <property type="match status" value="1"/>
</dbReference>
<sequence>MEPEPTVTRPRHLALVGLMGAGKTAVGASVAADLGRRHVDLDRAVTQLAGRSVGVIFHESGEQAFRDLEEQALGLQMDAVDPVVLSTGGGVLGRETNRDALARGATVVWLRAAPETLAARVGDLSSRPLLADGDPVEVLRRLDIERTPAYEAAADLVVDTDGLDVSTVGALVLDALPATDGAVQ</sequence>
<protein>
    <recommendedName>
        <fullName evidence="3">shikimate kinase</fullName>
        <ecNumber evidence="3">2.7.1.71</ecNumber>
    </recommendedName>
</protein>
<evidence type="ECO:0000256" key="7">
    <source>
        <dbReference type="ARBA" id="ARBA00022777"/>
    </source>
</evidence>
<keyword evidence="5" id="KW-0808">Transferase</keyword>
<evidence type="ECO:0000256" key="3">
    <source>
        <dbReference type="ARBA" id="ARBA00012154"/>
    </source>
</evidence>
<comment type="pathway">
    <text evidence="1">Metabolic intermediate biosynthesis; chorismate biosynthesis; chorismate from D-erythrose 4-phosphate and phosphoenolpyruvate: step 5/7.</text>
</comment>
<keyword evidence="7" id="KW-0418">Kinase</keyword>
<dbReference type="EMBL" id="UINC01017689">
    <property type="protein sequence ID" value="SVA73633.1"/>
    <property type="molecule type" value="Genomic_DNA"/>
</dbReference>
<evidence type="ECO:0000256" key="10">
    <source>
        <dbReference type="ARBA" id="ARBA00048567"/>
    </source>
</evidence>
<keyword evidence="4" id="KW-0028">Amino-acid biosynthesis</keyword>
<evidence type="ECO:0000256" key="2">
    <source>
        <dbReference type="ARBA" id="ARBA00006997"/>
    </source>
</evidence>
<dbReference type="Gene3D" id="3.40.50.300">
    <property type="entry name" value="P-loop containing nucleotide triphosphate hydrolases"/>
    <property type="match status" value="1"/>
</dbReference>
<comment type="catalytic activity">
    <reaction evidence="10">
        <text>shikimate + ATP = 3-phosphoshikimate + ADP + H(+)</text>
        <dbReference type="Rhea" id="RHEA:13121"/>
        <dbReference type="ChEBI" id="CHEBI:15378"/>
        <dbReference type="ChEBI" id="CHEBI:30616"/>
        <dbReference type="ChEBI" id="CHEBI:36208"/>
        <dbReference type="ChEBI" id="CHEBI:145989"/>
        <dbReference type="ChEBI" id="CHEBI:456216"/>
        <dbReference type="EC" id="2.7.1.71"/>
    </reaction>
</comment>
<keyword evidence="8" id="KW-0067">ATP-binding</keyword>
<organism evidence="11">
    <name type="scientific">marine metagenome</name>
    <dbReference type="NCBI Taxonomy" id="408172"/>
    <lineage>
        <taxon>unclassified sequences</taxon>
        <taxon>metagenomes</taxon>
        <taxon>ecological metagenomes</taxon>
    </lineage>
</organism>
<gene>
    <name evidence="11" type="ORF">METZ01_LOCUS126487</name>
</gene>
<dbReference type="AlphaFoldDB" id="A0A381YAW6"/>
<dbReference type="PRINTS" id="PR01100">
    <property type="entry name" value="SHIKIMTKNASE"/>
</dbReference>
<name>A0A381YAW6_9ZZZZ</name>
<dbReference type="InterPro" id="IPR023000">
    <property type="entry name" value="Shikimate_kinase_CS"/>
</dbReference>
<reference evidence="11" key="1">
    <citation type="submission" date="2018-05" db="EMBL/GenBank/DDBJ databases">
        <authorList>
            <person name="Lanie J.A."/>
            <person name="Ng W.-L."/>
            <person name="Kazmierczak K.M."/>
            <person name="Andrzejewski T.M."/>
            <person name="Davidsen T.M."/>
            <person name="Wayne K.J."/>
            <person name="Tettelin H."/>
            <person name="Glass J.I."/>
            <person name="Rusch D."/>
            <person name="Podicherti R."/>
            <person name="Tsui H.-C.T."/>
            <person name="Winkler M.E."/>
        </authorList>
    </citation>
    <scope>NUCLEOTIDE SEQUENCE</scope>
</reference>
<dbReference type="GO" id="GO:0009073">
    <property type="term" value="P:aromatic amino acid family biosynthetic process"/>
    <property type="evidence" value="ECO:0007669"/>
    <property type="project" value="UniProtKB-KW"/>
</dbReference>
<dbReference type="GO" id="GO:0004765">
    <property type="term" value="F:shikimate kinase activity"/>
    <property type="evidence" value="ECO:0007669"/>
    <property type="project" value="UniProtKB-EC"/>
</dbReference>